<dbReference type="PANTHER" id="PTHR37838">
    <property type="entry name" value="NA(+)-TRANSLOCATING NADH-QUINONE REDUCTASE SUBUNIT C"/>
    <property type="match status" value="1"/>
</dbReference>
<sequence>MKAFNYKSIMFMLIISVIFTGSLAIINELTANKIEMNLEMKQQKSLLYVLGFSVENQTAVEVSNLYNEAIEVKESEDITYYLGYRDDSLVGYVFPFGGDAVWGFLKGFIALDPSLTKIIGIDFLSHSETPGLGGRIDEEGFKEQFRGVVLNTEDLQEFIKYRPNPGGQVDAISGATGTSNAVKRIINDNLREILDEAKEGL</sequence>
<evidence type="ECO:0000256" key="9">
    <source>
        <dbReference type="ARBA" id="ARBA00022989"/>
    </source>
</evidence>
<dbReference type="GO" id="GO:0009055">
    <property type="term" value="F:electron transfer activity"/>
    <property type="evidence" value="ECO:0007669"/>
    <property type="project" value="InterPro"/>
</dbReference>
<dbReference type="AlphaFoldDB" id="A0A833M947"/>
<dbReference type="GO" id="GO:0010181">
    <property type="term" value="F:FMN binding"/>
    <property type="evidence" value="ECO:0007669"/>
    <property type="project" value="InterPro"/>
</dbReference>
<keyword evidence="2" id="KW-1003">Cell membrane</keyword>
<keyword evidence="18" id="KW-1185">Reference proteome</keyword>
<keyword evidence="1" id="KW-0813">Transport</keyword>
<keyword evidence="11" id="KW-0915">Sodium</keyword>
<evidence type="ECO:0000256" key="6">
    <source>
        <dbReference type="ARBA" id="ARBA00022643"/>
    </source>
</evidence>
<dbReference type="OrthoDB" id="9794010at2"/>
<evidence type="ECO:0000313" key="17">
    <source>
        <dbReference type="EMBL" id="KAB3529061.1"/>
    </source>
</evidence>
<keyword evidence="14" id="KW-0472">Membrane</keyword>
<evidence type="ECO:0000256" key="8">
    <source>
        <dbReference type="ARBA" id="ARBA00022967"/>
    </source>
</evidence>
<gene>
    <name evidence="17" type="ORF">F8153_10440</name>
</gene>
<keyword evidence="5" id="KW-0285">Flavoprotein</keyword>
<evidence type="ECO:0000256" key="5">
    <source>
        <dbReference type="ARBA" id="ARBA00022630"/>
    </source>
</evidence>
<evidence type="ECO:0000256" key="1">
    <source>
        <dbReference type="ARBA" id="ARBA00022448"/>
    </source>
</evidence>
<dbReference type="GO" id="GO:0006814">
    <property type="term" value="P:sodium ion transport"/>
    <property type="evidence" value="ECO:0007669"/>
    <property type="project" value="UniProtKB-KW"/>
</dbReference>
<feature type="domain" description="FMN-binding" evidence="16">
    <location>
        <begin position="100"/>
        <end position="193"/>
    </location>
</feature>
<evidence type="ECO:0000256" key="4">
    <source>
        <dbReference type="ARBA" id="ARBA00022553"/>
    </source>
</evidence>
<keyword evidence="12" id="KW-0406">Ion transport</keyword>
<protein>
    <submittedName>
        <fullName evidence="17">FMN-binding protein</fullName>
    </submittedName>
</protein>
<evidence type="ECO:0000256" key="7">
    <source>
        <dbReference type="ARBA" id="ARBA00022692"/>
    </source>
</evidence>
<evidence type="ECO:0000313" key="18">
    <source>
        <dbReference type="Proteomes" id="UP000465601"/>
    </source>
</evidence>
<name>A0A833M947_9FIRM</name>
<keyword evidence="3" id="KW-0997">Cell inner membrane</keyword>
<dbReference type="InterPro" id="IPR010209">
    <property type="entry name" value="Ion_transpt_RnfG/RsxG"/>
</dbReference>
<dbReference type="Pfam" id="PF04205">
    <property type="entry name" value="FMN_bind"/>
    <property type="match status" value="1"/>
</dbReference>
<dbReference type="RefSeq" id="WP_151866298.1">
    <property type="nucleotide sequence ID" value="NZ_WBZB01000037.1"/>
</dbReference>
<reference evidence="17 18" key="1">
    <citation type="submission" date="2019-10" db="EMBL/GenBank/DDBJ databases">
        <title>Alkaliphilus serpentinus sp. nov. and Alkaliphilus pronyensis sp. nov., two novel anaerobic alkaliphilic species isolated from the serpentinized-hosted hydrothermal field of the Prony Bay (New Caledonia).</title>
        <authorList>
            <person name="Postec A."/>
        </authorList>
    </citation>
    <scope>NUCLEOTIDE SEQUENCE [LARGE SCALE GENOMIC DNA]</scope>
    <source>
        <strain evidence="17 18">LacT</strain>
    </source>
</reference>
<dbReference type="InterPro" id="IPR010204">
    <property type="entry name" value="NqrC"/>
</dbReference>
<proteinExistence type="predicted"/>
<evidence type="ECO:0000256" key="13">
    <source>
        <dbReference type="ARBA" id="ARBA00023075"/>
    </source>
</evidence>
<dbReference type="InterPro" id="IPR007329">
    <property type="entry name" value="FMN-bd"/>
</dbReference>
<keyword evidence="13" id="KW-0830">Ubiquinone</keyword>
<keyword evidence="7" id="KW-0812">Transmembrane</keyword>
<organism evidence="17 18">
    <name type="scientific">Alkaliphilus serpentinus</name>
    <dbReference type="NCBI Taxonomy" id="1482731"/>
    <lineage>
        <taxon>Bacteria</taxon>
        <taxon>Bacillati</taxon>
        <taxon>Bacillota</taxon>
        <taxon>Clostridia</taxon>
        <taxon>Peptostreptococcales</taxon>
        <taxon>Natronincolaceae</taxon>
        <taxon>Alkaliphilus</taxon>
    </lineage>
</organism>
<accession>A0A833M947</accession>
<dbReference type="GO" id="GO:0022900">
    <property type="term" value="P:electron transport chain"/>
    <property type="evidence" value="ECO:0007669"/>
    <property type="project" value="InterPro"/>
</dbReference>
<dbReference type="PIRSF" id="PIRSF006091">
    <property type="entry name" value="E_trnsport_RnfG"/>
    <property type="match status" value="1"/>
</dbReference>
<evidence type="ECO:0000256" key="15">
    <source>
        <dbReference type="ARBA" id="ARBA00023201"/>
    </source>
</evidence>
<dbReference type="EMBL" id="WBZB01000037">
    <property type="protein sequence ID" value="KAB3529061.1"/>
    <property type="molecule type" value="Genomic_DNA"/>
</dbReference>
<comment type="caution">
    <text evidence="17">The sequence shown here is derived from an EMBL/GenBank/DDBJ whole genome shotgun (WGS) entry which is preliminary data.</text>
</comment>
<keyword evidence="9" id="KW-1133">Transmembrane helix</keyword>
<keyword evidence="4" id="KW-0597">Phosphoprotein</keyword>
<dbReference type="PANTHER" id="PTHR37838:SF1">
    <property type="entry name" value="NA(+)-TRANSLOCATING NADH-QUINONE REDUCTASE SUBUNIT C"/>
    <property type="match status" value="1"/>
</dbReference>
<dbReference type="Proteomes" id="UP000465601">
    <property type="component" value="Unassembled WGS sequence"/>
</dbReference>
<keyword evidence="8" id="KW-1278">Translocase</keyword>
<dbReference type="SMART" id="SM00900">
    <property type="entry name" value="FMN_bind"/>
    <property type="match status" value="1"/>
</dbReference>
<dbReference type="GO" id="GO:0005886">
    <property type="term" value="C:plasma membrane"/>
    <property type="evidence" value="ECO:0007669"/>
    <property type="project" value="InterPro"/>
</dbReference>
<evidence type="ECO:0000256" key="10">
    <source>
        <dbReference type="ARBA" id="ARBA00023027"/>
    </source>
</evidence>
<evidence type="ECO:0000256" key="2">
    <source>
        <dbReference type="ARBA" id="ARBA00022475"/>
    </source>
</evidence>
<keyword evidence="15" id="KW-0739">Sodium transport</keyword>
<evidence type="ECO:0000256" key="12">
    <source>
        <dbReference type="ARBA" id="ARBA00023065"/>
    </source>
</evidence>
<keyword evidence="10" id="KW-0520">NAD</keyword>
<evidence type="ECO:0000256" key="11">
    <source>
        <dbReference type="ARBA" id="ARBA00023053"/>
    </source>
</evidence>
<evidence type="ECO:0000256" key="14">
    <source>
        <dbReference type="ARBA" id="ARBA00023136"/>
    </source>
</evidence>
<dbReference type="GO" id="GO:0016655">
    <property type="term" value="F:oxidoreductase activity, acting on NAD(P)H, quinone or similar compound as acceptor"/>
    <property type="evidence" value="ECO:0007669"/>
    <property type="project" value="InterPro"/>
</dbReference>
<keyword evidence="6" id="KW-0288">FMN</keyword>
<evidence type="ECO:0000259" key="16">
    <source>
        <dbReference type="SMART" id="SM00900"/>
    </source>
</evidence>
<evidence type="ECO:0000256" key="3">
    <source>
        <dbReference type="ARBA" id="ARBA00022519"/>
    </source>
</evidence>